<comment type="caution">
    <text evidence="2">The sequence shown here is derived from an EMBL/GenBank/DDBJ whole genome shotgun (WGS) entry which is preliminary data.</text>
</comment>
<evidence type="ECO:0000313" key="3">
    <source>
        <dbReference type="Proteomes" id="UP001149074"/>
    </source>
</evidence>
<protein>
    <submittedName>
        <fullName evidence="2">Uncharacterized protein</fullName>
    </submittedName>
</protein>
<dbReference type="EMBL" id="JAPQKI010000005">
    <property type="protein sequence ID" value="KAJ5099901.1"/>
    <property type="molecule type" value="Genomic_DNA"/>
</dbReference>
<dbReference type="Proteomes" id="UP001149074">
    <property type="component" value="Unassembled WGS sequence"/>
</dbReference>
<accession>A0A9W9KBQ3</accession>
<proteinExistence type="predicted"/>
<reference evidence="2" key="2">
    <citation type="journal article" date="2023" name="IMA Fungus">
        <title>Comparative genomic study of the Penicillium genus elucidates a diverse pangenome and 15 lateral gene transfer events.</title>
        <authorList>
            <person name="Petersen C."/>
            <person name="Sorensen T."/>
            <person name="Nielsen M.R."/>
            <person name="Sondergaard T.E."/>
            <person name="Sorensen J.L."/>
            <person name="Fitzpatrick D.A."/>
            <person name="Frisvad J.C."/>
            <person name="Nielsen K.L."/>
        </authorList>
    </citation>
    <scope>NUCLEOTIDE SEQUENCE</scope>
    <source>
        <strain evidence="2">IBT 30761</strain>
    </source>
</reference>
<organism evidence="2 3">
    <name type="scientific">Penicillium argentinense</name>
    <dbReference type="NCBI Taxonomy" id="1131581"/>
    <lineage>
        <taxon>Eukaryota</taxon>
        <taxon>Fungi</taxon>
        <taxon>Dikarya</taxon>
        <taxon>Ascomycota</taxon>
        <taxon>Pezizomycotina</taxon>
        <taxon>Eurotiomycetes</taxon>
        <taxon>Eurotiomycetidae</taxon>
        <taxon>Eurotiales</taxon>
        <taxon>Aspergillaceae</taxon>
        <taxon>Penicillium</taxon>
    </lineage>
</organism>
<evidence type="ECO:0000313" key="2">
    <source>
        <dbReference type="EMBL" id="KAJ5099901.1"/>
    </source>
</evidence>
<dbReference type="GeneID" id="81358375"/>
<dbReference type="RefSeq" id="XP_056475555.1">
    <property type="nucleotide sequence ID" value="XM_056619396.1"/>
</dbReference>
<dbReference type="AlphaFoldDB" id="A0A9W9KBQ3"/>
<reference evidence="2" key="1">
    <citation type="submission" date="2022-11" db="EMBL/GenBank/DDBJ databases">
        <authorList>
            <person name="Petersen C."/>
        </authorList>
    </citation>
    <scope>NUCLEOTIDE SEQUENCE</scope>
    <source>
        <strain evidence="2">IBT 30761</strain>
    </source>
</reference>
<feature type="region of interest" description="Disordered" evidence="1">
    <location>
        <begin position="68"/>
        <end position="103"/>
    </location>
</feature>
<evidence type="ECO:0000256" key="1">
    <source>
        <dbReference type="SAM" id="MobiDB-lite"/>
    </source>
</evidence>
<name>A0A9W9KBQ3_9EURO</name>
<sequence length="217" mass="23419">MGAPAAGPAMAAEPVAYRSSLNIVGWGLHGMIGGNVQHEASRPLGAGSAKGMPYEDLAAVWNVLSSAEDTPDEHPSSSMTMTLHRPRSTSMRVHERQRARGQPTDLLTRQIAPTSSGTRRVLLQYPLYTTHWIHYCWAGRQAGSEIFSKDSRSRALIPGLRDSAGSQDMNSPSVTMQQARTAFSRVLPVWLMLRSAPAQCHAIDPHSGRPGAAAEPT</sequence>
<gene>
    <name evidence="2" type="ORF">N7532_006902</name>
</gene>
<keyword evidence="3" id="KW-1185">Reference proteome</keyword>